<dbReference type="EMBL" id="JAGGNH010000002">
    <property type="protein sequence ID" value="KAJ0983122.1"/>
    <property type="molecule type" value="Genomic_DNA"/>
</dbReference>
<keyword evidence="4" id="KW-1185">Reference proteome</keyword>
<dbReference type="Proteomes" id="UP001085076">
    <property type="component" value="Miscellaneous, Linkage group lg02"/>
</dbReference>
<reference evidence="3" key="2">
    <citation type="journal article" date="2022" name="Hortic Res">
        <title>The genome of Dioscorea zingiberensis sheds light on the biosynthesis, origin and evolution of the medicinally important diosgenin saponins.</title>
        <authorList>
            <person name="Li Y."/>
            <person name="Tan C."/>
            <person name="Li Z."/>
            <person name="Guo J."/>
            <person name="Li S."/>
            <person name="Chen X."/>
            <person name="Wang C."/>
            <person name="Dai X."/>
            <person name="Yang H."/>
            <person name="Song W."/>
            <person name="Hou L."/>
            <person name="Xu J."/>
            <person name="Tong Z."/>
            <person name="Xu A."/>
            <person name="Yuan X."/>
            <person name="Wang W."/>
            <person name="Yang Q."/>
            <person name="Chen L."/>
            <person name="Sun Z."/>
            <person name="Wang K."/>
            <person name="Pan B."/>
            <person name="Chen J."/>
            <person name="Bao Y."/>
            <person name="Liu F."/>
            <person name="Qi X."/>
            <person name="Gang D.R."/>
            <person name="Wen J."/>
            <person name="Li J."/>
        </authorList>
    </citation>
    <scope>NUCLEOTIDE SEQUENCE</scope>
    <source>
        <strain evidence="3">Dzin_1.0</strain>
    </source>
</reference>
<gene>
    <name evidence="3" type="ORF">J5N97_011377</name>
</gene>
<dbReference type="GO" id="GO:0006631">
    <property type="term" value="P:fatty acid metabolic process"/>
    <property type="evidence" value="ECO:0007669"/>
    <property type="project" value="TreeGrafter"/>
</dbReference>
<dbReference type="SUPFAM" id="SSF52151">
    <property type="entry name" value="FabD/lysophospholipase-like"/>
    <property type="match status" value="1"/>
</dbReference>
<dbReference type="Gene3D" id="3.40.1090.10">
    <property type="entry name" value="Cytosolic phospholipase A2 catalytic domain"/>
    <property type="match status" value="1"/>
</dbReference>
<keyword evidence="1" id="KW-0378">Hydrolase</keyword>
<protein>
    <submittedName>
        <fullName evidence="3">Uncharacterized protein</fullName>
    </submittedName>
</protein>
<dbReference type="PANTHER" id="PTHR24185">
    <property type="entry name" value="CALCIUM-INDEPENDENT PHOSPHOLIPASE A2-GAMMA"/>
    <property type="match status" value="1"/>
</dbReference>
<dbReference type="AlphaFoldDB" id="A0A9D5D295"/>
<evidence type="ECO:0000256" key="2">
    <source>
        <dbReference type="ARBA" id="ARBA00022963"/>
    </source>
</evidence>
<name>A0A9D5D295_9LILI</name>
<dbReference type="PANTHER" id="PTHR24185:SF1">
    <property type="entry name" value="CALCIUM-INDEPENDENT PHOSPHOLIPASE A2-GAMMA"/>
    <property type="match status" value="1"/>
</dbReference>
<comment type="caution">
    <text evidence="3">The sequence shown here is derived from an EMBL/GenBank/DDBJ whole genome shotgun (WGS) entry which is preliminary data.</text>
</comment>
<dbReference type="GO" id="GO:0016042">
    <property type="term" value="P:lipid catabolic process"/>
    <property type="evidence" value="ECO:0007669"/>
    <property type="project" value="UniProtKB-KW"/>
</dbReference>
<sequence length="406" mass="44932">MPAQPFIFRNYQYPAGTPEIPSGMPESPAIGAIGSTTHSAQLGRRTASIGSCKHHIWQAIRASSAAPYYLDDFSDGIPFYSRLLSYYCSDLARKGGWRYLDTGQVLIESACSVDRVEEALDTLMPLLPEMHYFRFNPVDERCGMELDETDPAVWLKLEAATEEFIQKNSQSFKNLCELLVPRYQNEEKALDKSKSLNLSKKPSSADVDENSPSLGWRRMVLLVESLYSSDTGKVIHHARSLETFCTHNGIRLSLTSHSSGFSKPVTAFPTPFTSPLFTGSFPSSPLVYSPEFGPQRINRIDLVPPLSLDGHQFGKVSASPPSSPLASRQPSIPVLSLHEKLQNLPQVGIIHLALQNDSTGSVLSWQNDVFVVAEPGELADRFLQSVKISLSSMLRGHRRKGCLFLS</sequence>
<reference evidence="3" key="1">
    <citation type="submission" date="2021-03" db="EMBL/GenBank/DDBJ databases">
        <authorList>
            <person name="Li Z."/>
            <person name="Yang C."/>
        </authorList>
    </citation>
    <scope>NUCLEOTIDE SEQUENCE</scope>
    <source>
        <strain evidence="3">Dzin_1.0</strain>
        <tissue evidence="3">Leaf</tissue>
    </source>
</reference>
<accession>A0A9D5D295</accession>
<proteinExistence type="predicted"/>
<dbReference type="GO" id="GO:0004620">
    <property type="term" value="F:phospholipase activity"/>
    <property type="evidence" value="ECO:0007669"/>
    <property type="project" value="TreeGrafter"/>
</dbReference>
<dbReference type="InterPro" id="IPR016035">
    <property type="entry name" value="Acyl_Trfase/lysoPLipase"/>
</dbReference>
<evidence type="ECO:0000256" key="1">
    <source>
        <dbReference type="ARBA" id="ARBA00022801"/>
    </source>
</evidence>
<keyword evidence="2" id="KW-0442">Lipid degradation</keyword>
<organism evidence="3 4">
    <name type="scientific">Dioscorea zingiberensis</name>
    <dbReference type="NCBI Taxonomy" id="325984"/>
    <lineage>
        <taxon>Eukaryota</taxon>
        <taxon>Viridiplantae</taxon>
        <taxon>Streptophyta</taxon>
        <taxon>Embryophyta</taxon>
        <taxon>Tracheophyta</taxon>
        <taxon>Spermatophyta</taxon>
        <taxon>Magnoliopsida</taxon>
        <taxon>Liliopsida</taxon>
        <taxon>Dioscoreales</taxon>
        <taxon>Dioscoreaceae</taxon>
        <taxon>Dioscorea</taxon>
    </lineage>
</organism>
<dbReference type="OrthoDB" id="630895at2759"/>
<evidence type="ECO:0000313" key="4">
    <source>
        <dbReference type="Proteomes" id="UP001085076"/>
    </source>
</evidence>
<dbReference type="GO" id="GO:0016020">
    <property type="term" value="C:membrane"/>
    <property type="evidence" value="ECO:0007669"/>
    <property type="project" value="TreeGrafter"/>
</dbReference>
<evidence type="ECO:0000313" key="3">
    <source>
        <dbReference type="EMBL" id="KAJ0983122.1"/>
    </source>
</evidence>
<keyword evidence="2" id="KW-0443">Lipid metabolism</keyword>